<dbReference type="PANTHER" id="PTHR43877:SF2">
    <property type="entry name" value="AMINOALKYLPHOSPHONATE N-ACETYLTRANSFERASE-RELATED"/>
    <property type="match status" value="1"/>
</dbReference>
<reference evidence="5" key="1">
    <citation type="submission" date="2016-07" db="EMBL/GenBank/DDBJ databases">
        <authorList>
            <person name="Florea S."/>
            <person name="Webb J.S."/>
            <person name="Jaromczyk J."/>
            <person name="Schardl C.L."/>
        </authorList>
    </citation>
    <scope>NUCLEOTIDE SEQUENCE [LARGE SCALE GENOMIC DNA]</scope>
    <source>
        <strain evidence="5">IPB1</strain>
    </source>
</reference>
<evidence type="ECO:0000313" key="4">
    <source>
        <dbReference type="EMBL" id="OCQ18227.1"/>
    </source>
</evidence>
<dbReference type="Pfam" id="PF00583">
    <property type="entry name" value="Acetyltransf_1"/>
    <property type="match status" value="1"/>
</dbReference>
<evidence type="ECO:0000313" key="5">
    <source>
        <dbReference type="Proteomes" id="UP000093366"/>
    </source>
</evidence>
<dbReference type="InterPro" id="IPR000182">
    <property type="entry name" value="GNAT_dom"/>
</dbReference>
<dbReference type="Proteomes" id="UP000093366">
    <property type="component" value="Unassembled WGS sequence"/>
</dbReference>
<sequence length="177" mass="19808">MTIERIALLEQPIIESLHTLLSACINQGASLGFYAPAKACELALYWKMVARDISNNQKLLYVLYDDNEIHATVQLALCQKQNARHRAEVEKLLVHPGSHRQGYASKLMAYVESDALQQGVQLLVLDTQSGDKAEQFYHSTGYTKVGQIPYYVSDTSGQLHSTSYYYKYLAANKSSLG</sequence>
<dbReference type="InterPro" id="IPR016181">
    <property type="entry name" value="Acyl_CoA_acyltransferase"/>
</dbReference>
<organism evidence="4 5">
    <name type="scientific">Pseudoalteromonas luteoviolacea</name>
    <dbReference type="NCBI Taxonomy" id="43657"/>
    <lineage>
        <taxon>Bacteria</taxon>
        <taxon>Pseudomonadati</taxon>
        <taxon>Pseudomonadota</taxon>
        <taxon>Gammaproteobacteria</taxon>
        <taxon>Alteromonadales</taxon>
        <taxon>Pseudoalteromonadaceae</taxon>
        <taxon>Pseudoalteromonas</taxon>
    </lineage>
</organism>
<dbReference type="EMBL" id="MAUJ01000019">
    <property type="protein sequence ID" value="OCQ18227.1"/>
    <property type="molecule type" value="Genomic_DNA"/>
</dbReference>
<keyword evidence="1" id="KW-0808">Transferase</keyword>
<dbReference type="AlphaFoldDB" id="A0A1C0TJ44"/>
<evidence type="ECO:0000256" key="1">
    <source>
        <dbReference type="ARBA" id="ARBA00022679"/>
    </source>
</evidence>
<keyword evidence="2" id="KW-0012">Acyltransferase</keyword>
<feature type="domain" description="N-acetyltransferase" evidence="3">
    <location>
        <begin position="1"/>
        <end position="171"/>
    </location>
</feature>
<protein>
    <recommendedName>
        <fullName evidence="3">N-acetyltransferase domain-containing protein</fullName>
    </recommendedName>
</protein>
<dbReference type="Gene3D" id="3.40.630.30">
    <property type="match status" value="1"/>
</dbReference>
<proteinExistence type="predicted"/>
<dbReference type="GO" id="GO:0016747">
    <property type="term" value="F:acyltransferase activity, transferring groups other than amino-acyl groups"/>
    <property type="evidence" value="ECO:0007669"/>
    <property type="project" value="InterPro"/>
</dbReference>
<dbReference type="InterPro" id="IPR050832">
    <property type="entry name" value="Bact_Acetyltransf"/>
</dbReference>
<evidence type="ECO:0000259" key="3">
    <source>
        <dbReference type="PROSITE" id="PS51186"/>
    </source>
</evidence>
<dbReference type="PANTHER" id="PTHR43877">
    <property type="entry name" value="AMINOALKYLPHOSPHONATE N-ACETYLTRANSFERASE-RELATED-RELATED"/>
    <property type="match status" value="1"/>
</dbReference>
<dbReference type="SUPFAM" id="SSF55729">
    <property type="entry name" value="Acyl-CoA N-acyltransferases (Nat)"/>
    <property type="match status" value="1"/>
</dbReference>
<accession>A0A1C0TJ44</accession>
<gene>
    <name evidence="4" type="ORF">A7985_24720</name>
</gene>
<name>A0A1C0TJ44_9GAMM</name>
<evidence type="ECO:0000256" key="2">
    <source>
        <dbReference type="ARBA" id="ARBA00023315"/>
    </source>
</evidence>
<dbReference type="CDD" id="cd04301">
    <property type="entry name" value="NAT_SF"/>
    <property type="match status" value="1"/>
</dbReference>
<dbReference type="PROSITE" id="PS51186">
    <property type="entry name" value="GNAT"/>
    <property type="match status" value="1"/>
</dbReference>
<comment type="caution">
    <text evidence="4">The sequence shown here is derived from an EMBL/GenBank/DDBJ whole genome shotgun (WGS) entry which is preliminary data.</text>
</comment>